<keyword evidence="2" id="KW-1185">Reference proteome</keyword>
<protein>
    <submittedName>
        <fullName evidence="1">Uncharacterized protein</fullName>
    </submittedName>
</protein>
<evidence type="ECO:0000313" key="1">
    <source>
        <dbReference type="EMBL" id="KAK9319008.1"/>
    </source>
</evidence>
<proteinExistence type="predicted"/>
<dbReference type="EMBL" id="MU970244">
    <property type="protein sequence ID" value="KAK9319008.1"/>
    <property type="molecule type" value="Genomic_DNA"/>
</dbReference>
<accession>A0ACC3TD12</accession>
<reference evidence="2" key="1">
    <citation type="journal article" date="2024" name="Front. Bioeng. Biotechnol.">
        <title>Genome-scale model development and genomic sequencing of the oleaginous clade Lipomyces.</title>
        <authorList>
            <person name="Czajka J.J."/>
            <person name="Han Y."/>
            <person name="Kim J."/>
            <person name="Mondo S.J."/>
            <person name="Hofstad B.A."/>
            <person name="Robles A."/>
            <person name="Haridas S."/>
            <person name="Riley R."/>
            <person name="LaButti K."/>
            <person name="Pangilinan J."/>
            <person name="Andreopoulos W."/>
            <person name="Lipzen A."/>
            <person name="Yan J."/>
            <person name="Wang M."/>
            <person name="Ng V."/>
            <person name="Grigoriev I.V."/>
            <person name="Spatafora J.W."/>
            <person name="Magnuson J.K."/>
            <person name="Baker S.E."/>
            <person name="Pomraning K.R."/>
        </authorList>
    </citation>
    <scope>NUCLEOTIDE SEQUENCE [LARGE SCALE GENOMIC DNA]</scope>
    <source>
        <strain evidence="2">CBS 10300</strain>
    </source>
</reference>
<comment type="caution">
    <text evidence="1">The sequence shown here is derived from an EMBL/GenBank/DDBJ whole genome shotgun (WGS) entry which is preliminary data.</text>
</comment>
<sequence>MQTLGENIKDLVEPDALSSMDKEHFRQTRDKFILSEFGNLFRHEVEKRFPRRVIMTTENKLLVLQAMHDSFGHCGIDGCSQLLKTTFGGQ</sequence>
<gene>
    <name evidence="1" type="ORF">V1517DRAFT_342125</name>
</gene>
<feature type="non-terminal residue" evidence="1">
    <location>
        <position position="90"/>
    </location>
</feature>
<evidence type="ECO:0000313" key="2">
    <source>
        <dbReference type="Proteomes" id="UP001489719"/>
    </source>
</evidence>
<organism evidence="1 2">
    <name type="scientific">Lipomyces orientalis</name>
    <dbReference type="NCBI Taxonomy" id="1233043"/>
    <lineage>
        <taxon>Eukaryota</taxon>
        <taxon>Fungi</taxon>
        <taxon>Dikarya</taxon>
        <taxon>Ascomycota</taxon>
        <taxon>Saccharomycotina</taxon>
        <taxon>Lipomycetes</taxon>
        <taxon>Lipomycetales</taxon>
        <taxon>Lipomycetaceae</taxon>
        <taxon>Lipomyces</taxon>
    </lineage>
</organism>
<dbReference type="Proteomes" id="UP001489719">
    <property type="component" value="Unassembled WGS sequence"/>
</dbReference>
<name>A0ACC3TD12_9ASCO</name>